<organism evidence="2 3">
    <name type="scientific">Phytomonospora endophytica</name>
    <dbReference type="NCBI Taxonomy" id="714109"/>
    <lineage>
        <taxon>Bacteria</taxon>
        <taxon>Bacillati</taxon>
        <taxon>Actinomycetota</taxon>
        <taxon>Actinomycetes</taxon>
        <taxon>Micromonosporales</taxon>
        <taxon>Micromonosporaceae</taxon>
        <taxon>Phytomonospora</taxon>
    </lineage>
</organism>
<evidence type="ECO:0000313" key="2">
    <source>
        <dbReference type="EMBL" id="MBB6033026.1"/>
    </source>
</evidence>
<evidence type="ECO:0000256" key="1">
    <source>
        <dbReference type="SAM" id="Phobius"/>
    </source>
</evidence>
<dbReference type="Proteomes" id="UP000548476">
    <property type="component" value="Unassembled WGS sequence"/>
</dbReference>
<sequence>MIKWAGRLILLIGVGHTIIALALTAPTHAEAWFTTGVWNEPLTDMSQANGAYWFSLGSFGPLQIVLGLLILWMDRRGIVPPTFIAWIFAANAVICGVIFGPSPWPVDLVSAGLLIAGAHRARRANRTPAAPAPSAP</sequence>
<dbReference type="AlphaFoldDB" id="A0A841F9U9"/>
<feature type="transmembrane region" description="Helical" evidence="1">
    <location>
        <begin position="83"/>
        <end position="104"/>
    </location>
</feature>
<feature type="transmembrane region" description="Helical" evidence="1">
    <location>
        <begin position="50"/>
        <end position="71"/>
    </location>
</feature>
<dbReference type="EMBL" id="JACHGT010000002">
    <property type="protein sequence ID" value="MBB6033026.1"/>
    <property type="molecule type" value="Genomic_DNA"/>
</dbReference>
<name>A0A841F9U9_9ACTN</name>
<proteinExistence type="predicted"/>
<dbReference type="Pfam" id="PF20064">
    <property type="entry name" value="DUF6463"/>
    <property type="match status" value="1"/>
</dbReference>
<gene>
    <name evidence="2" type="ORF">HNR73_000873</name>
</gene>
<comment type="caution">
    <text evidence="2">The sequence shown here is derived from an EMBL/GenBank/DDBJ whole genome shotgun (WGS) entry which is preliminary data.</text>
</comment>
<dbReference type="InterPro" id="IPR045590">
    <property type="entry name" value="DUF6463"/>
</dbReference>
<protein>
    <submittedName>
        <fullName evidence="2">Uncharacterized protein</fullName>
    </submittedName>
</protein>
<accession>A0A841F9U9</accession>
<evidence type="ECO:0000313" key="3">
    <source>
        <dbReference type="Proteomes" id="UP000548476"/>
    </source>
</evidence>
<reference evidence="2 3" key="1">
    <citation type="submission" date="2020-08" db="EMBL/GenBank/DDBJ databases">
        <title>Genomic Encyclopedia of Type Strains, Phase IV (KMG-IV): sequencing the most valuable type-strain genomes for metagenomic binning, comparative biology and taxonomic classification.</title>
        <authorList>
            <person name="Goeker M."/>
        </authorList>
    </citation>
    <scope>NUCLEOTIDE SEQUENCE [LARGE SCALE GENOMIC DNA]</scope>
    <source>
        <strain evidence="2 3">YIM 65646</strain>
    </source>
</reference>
<dbReference type="RefSeq" id="WP_184785944.1">
    <property type="nucleotide sequence ID" value="NZ_BONT01000021.1"/>
</dbReference>
<keyword evidence="1" id="KW-0812">Transmembrane</keyword>
<keyword evidence="3" id="KW-1185">Reference proteome</keyword>
<keyword evidence="1" id="KW-1133">Transmembrane helix</keyword>
<keyword evidence="1" id="KW-0472">Membrane</keyword>